<protein>
    <recommendedName>
        <fullName evidence="1">Protein kinase domain-containing protein</fullName>
    </recommendedName>
</protein>
<dbReference type="PROSITE" id="PS50011">
    <property type="entry name" value="PROTEIN_KINASE_DOM"/>
    <property type="match status" value="1"/>
</dbReference>
<comment type="caution">
    <text evidence="2">The sequence shown here is derived from an EMBL/GenBank/DDBJ whole genome shotgun (WGS) entry which is preliminary data.</text>
</comment>
<dbReference type="OrthoDB" id="40902at2759"/>
<dbReference type="Gene3D" id="1.10.510.10">
    <property type="entry name" value="Transferase(Phosphotransferase) domain 1"/>
    <property type="match status" value="1"/>
</dbReference>
<dbReference type="EMBL" id="CAJNOQ010002312">
    <property type="protein sequence ID" value="CAF0951090.1"/>
    <property type="molecule type" value="Genomic_DNA"/>
</dbReference>
<accession>A0A814D924</accession>
<gene>
    <name evidence="2" type="ORF">GPM918_LOCUS11247</name>
    <name evidence="3" type="ORF">SRO942_LOCUS11246</name>
</gene>
<dbReference type="SUPFAM" id="SSF56112">
    <property type="entry name" value="Protein kinase-like (PK-like)"/>
    <property type="match status" value="1"/>
</dbReference>
<reference evidence="2" key="1">
    <citation type="submission" date="2021-02" db="EMBL/GenBank/DDBJ databases">
        <authorList>
            <person name="Nowell W R."/>
        </authorList>
    </citation>
    <scope>NUCLEOTIDE SEQUENCE</scope>
</reference>
<dbReference type="GO" id="GO:0004672">
    <property type="term" value="F:protein kinase activity"/>
    <property type="evidence" value="ECO:0007669"/>
    <property type="project" value="InterPro"/>
</dbReference>
<evidence type="ECO:0000313" key="3">
    <source>
        <dbReference type="EMBL" id="CAF3726771.1"/>
    </source>
</evidence>
<dbReference type="PANTHER" id="PTHR24347">
    <property type="entry name" value="SERINE/THREONINE-PROTEIN KINASE"/>
    <property type="match status" value="1"/>
</dbReference>
<sequence length="302" mass="35452">MLTIGTSASNNEIRQSAVTKTPSRNTWIYGSTYVENFDDIYDLDDIIGSNKVFYINDRGPHTEVYKCKLKNRETIRTVKLYQKNVVLRDILETPTHFYFVGDYIDGINLIEKIIRSDVYTEYDLSKYCKQILIALQYIHNKNLYHGNLKAENILIHDEQLCLTDYTYANLFQRNALSQLVNVSPRYCAPELLRGEEFTSCSDMWSLGILLFYCLTGTYPFGSTHKQIFHNILKEKIDYTILEWNHVSENGQNFVARLLKFLPKDRMTVNQALQHPWIREKIYKSTNLQEAQRKITEIRNDTQ</sequence>
<dbReference type="InterPro" id="IPR011009">
    <property type="entry name" value="Kinase-like_dom_sf"/>
</dbReference>
<organism evidence="2 4">
    <name type="scientific">Didymodactylos carnosus</name>
    <dbReference type="NCBI Taxonomy" id="1234261"/>
    <lineage>
        <taxon>Eukaryota</taxon>
        <taxon>Metazoa</taxon>
        <taxon>Spiralia</taxon>
        <taxon>Gnathifera</taxon>
        <taxon>Rotifera</taxon>
        <taxon>Eurotatoria</taxon>
        <taxon>Bdelloidea</taxon>
        <taxon>Philodinida</taxon>
        <taxon>Philodinidae</taxon>
        <taxon>Didymodactylos</taxon>
    </lineage>
</organism>
<proteinExistence type="predicted"/>
<keyword evidence="4" id="KW-1185">Reference proteome</keyword>
<dbReference type="InterPro" id="IPR000719">
    <property type="entry name" value="Prot_kinase_dom"/>
</dbReference>
<dbReference type="Proteomes" id="UP000663829">
    <property type="component" value="Unassembled WGS sequence"/>
</dbReference>
<feature type="domain" description="Protein kinase" evidence="1">
    <location>
        <begin position="1"/>
        <end position="277"/>
    </location>
</feature>
<name>A0A814D924_9BILA</name>
<dbReference type="GO" id="GO:0005524">
    <property type="term" value="F:ATP binding"/>
    <property type="evidence" value="ECO:0007669"/>
    <property type="project" value="InterPro"/>
</dbReference>
<dbReference type="AlphaFoldDB" id="A0A814D924"/>
<evidence type="ECO:0000259" key="1">
    <source>
        <dbReference type="PROSITE" id="PS50011"/>
    </source>
</evidence>
<dbReference type="Pfam" id="PF00069">
    <property type="entry name" value="Pkinase"/>
    <property type="match status" value="1"/>
</dbReference>
<dbReference type="Proteomes" id="UP000681722">
    <property type="component" value="Unassembled WGS sequence"/>
</dbReference>
<evidence type="ECO:0000313" key="2">
    <source>
        <dbReference type="EMBL" id="CAF0951090.1"/>
    </source>
</evidence>
<dbReference type="EMBL" id="CAJOBC010002311">
    <property type="protein sequence ID" value="CAF3726771.1"/>
    <property type="molecule type" value="Genomic_DNA"/>
</dbReference>
<evidence type="ECO:0000313" key="4">
    <source>
        <dbReference type="Proteomes" id="UP000663829"/>
    </source>
</evidence>